<sequence length="563" mass="61044">MPSRIDGDYLRSNHIESSIARAFMQGAGFSEKDLKERPVVGIFNSWSEMNPCNLNLDQIAKSVREGIMEAGGLPVEIPTISIHEQINYPSSLLLRNLMAMDVEEMIKRSPVDGVVLLNGCDKTVPAQIMGAISAGKPAISLSAGPRALSIYKGEEMTIHSLWGKKEERQKGEINDKGWEEYLSKLIPGPGTCNVMGTASTMSALMEALGLALPGTSFFPSQSKERELAAKKTGRMAVEMIKEKRTPDQIVTLESLENAFRTVCALGGSTNAVIHLEAIAGRAGLRIGIDRFRLWSETTPHLVAVSPSGPYSLHDFSQAGGVPALFKRLATLLHLESRVVTGETWSKIIGRTESTDSPVLRTLDNPINPDGGLAILKGSLAPGGAVFKRSAVPKEFWTHRGPATVFEGIEDMEKRINDPNLPVGPESVIILRGMGPKGGPGMPESAKVPIPKKLWESGVRNMVRISDGRMSGTADGAVVLHVTPESAEGGPLALVQDGDIIELDAIKGRLELLVDAKELDKRRKNLQKAKSPSRGYDWLYHQHVTQADTGVDFDFLIDPAVRSR</sequence>
<dbReference type="Pfam" id="PF24877">
    <property type="entry name" value="ILV_EDD_C"/>
    <property type="match status" value="1"/>
</dbReference>
<evidence type="ECO:0000256" key="7">
    <source>
        <dbReference type="ARBA" id="ARBA00023239"/>
    </source>
</evidence>
<dbReference type="GO" id="GO:0051537">
    <property type="term" value="F:2 iron, 2 sulfur cluster binding"/>
    <property type="evidence" value="ECO:0007669"/>
    <property type="project" value="UniProtKB-KW"/>
</dbReference>
<evidence type="ECO:0000256" key="3">
    <source>
        <dbReference type="ARBA" id="ARBA00022714"/>
    </source>
</evidence>
<dbReference type="InterPro" id="IPR042096">
    <property type="entry name" value="Dihydro-acid_dehy_C"/>
</dbReference>
<dbReference type="PROSITE" id="PS00886">
    <property type="entry name" value="ILVD_EDD_1"/>
    <property type="match status" value="1"/>
</dbReference>
<dbReference type="GO" id="GO:0009082">
    <property type="term" value="P:branched-chain amino acid biosynthetic process"/>
    <property type="evidence" value="ECO:0007669"/>
    <property type="project" value="UniProtKB-KW"/>
</dbReference>
<keyword evidence="7" id="KW-0456">Lyase</keyword>
<dbReference type="AlphaFoldDB" id="A0A429XWB2"/>
<dbReference type="InterPro" id="IPR020558">
    <property type="entry name" value="DiOHA_6PGluconate_deHydtase_CS"/>
</dbReference>
<keyword evidence="5" id="KW-0408">Iron</keyword>
<dbReference type="SUPFAM" id="SSF52016">
    <property type="entry name" value="LeuD/IlvD-like"/>
    <property type="match status" value="1"/>
</dbReference>
<dbReference type="PANTHER" id="PTHR43183">
    <property type="entry name" value="HYPOTHETICAL DIHYDROXYACID DEHYDRATASE (EUROFUNG)-RELATED"/>
    <property type="match status" value="1"/>
</dbReference>
<evidence type="ECO:0000256" key="2">
    <source>
        <dbReference type="ARBA" id="ARBA00022605"/>
    </source>
</evidence>
<organism evidence="11 12">
    <name type="scientific">Siminovitchia acidinfaciens</name>
    <dbReference type="NCBI Taxonomy" id="2321395"/>
    <lineage>
        <taxon>Bacteria</taxon>
        <taxon>Bacillati</taxon>
        <taxon>Bacillota</taxon>
        <taxon>Bacilli</taxon>
        <taxon>Bacillales</taxon>
        <taxon>Bacillaceae</taxon>
        <taxon>Siminovitchia</taxon>
    </lineage>
</organism>
<evidence type="ECO:0000256" key="6">
    <source>
        <dbReference type="ARBA" id="ARBA00023014"/>
    </source>
</evidence>
<evidence type="ECO:0000313" key="11">
    <source>
        <dbReference type="EMBL" id="RST72685.1"/>
    </source>
</evidence>
<evidence type="ECO:0000259" key="10">
    <source>
        <dbReference type="Pfam" id="PF24877"/>
    </source>
</evidence>
<evidence type="ECO:0000259" key="9">
    <source>
        <dbReference type="Pfam" id="PF00920"/>
    </source>
</evidence>
<keyword evidence="8" id="KW-0100">Branched-chain amino acid biosynthesis</keyword>
<dbReference type="OrthoDB" id="9807077at2"/>
<feature type="domain" description="Dihydroxy-acid/6-phosphogluconate dehydratase C-terminal" evidence="10">
    <location>
        <begin position="358"/>
        <end position="549"/>
    </location>
</feature>
<name>A0A429XWB2_9BACI</name>
<dbReference type="RefSeq" id="WP_126051531.1">
    <property type="nucleotide sequence ID" value="NZ_QYTV02000007.1"/>
</dbReference>
<keyword evidence="4" id="KW-0479">Metal-binding</keyword>
<keyword evidence="3" id="KW-0001">2Fe-2S</keyword>
<dbReference type="Proteomes" id="UP000287156">
    <property type="component" value="Unassembled WGS sequence"/>
</dbReference>
<evidence type="ECO:0000256" key="8">
    <source>
        <dbReference type="ARBA" id="ARBA00023304"/>
    </source>
</evidence>
<dbReference type="PANTHER" id="PTHR43183:SF1">
    <property type="entry name" value="HYPOTHETICAL DIHYDROXY-ACID DEHYDRATASE (EUROFUNG)-RELATED"/>
    <property type="match status" value="1"/>
</dbReference>
<evidence type="ECO:0000256" key="1">
    <source>
        <dbReference type="ARBA" id="ARBA00006486"/>
    </source>
</evidence>
<keyword evidence="12" id="KW-1185">Reference proteome</keyword>
<dbReference type="GO" id="GO:0046872">
    <property type="term" value="F:metal ion binding"/>
    <property type="evidence" value="ECO:0007669"/>
    <property type="project" value="UniProtKB-KW"/>
</dbReference>
<dbReference type="InterPro" id="IPR052352">
    <property type="entry name" value="Sugar_Degrad_Dehydratases"/>
</dbReference>
<dbReference type="InterPro" id="IPR000581">
    <property type="entry name" value="ILV_EDD_N"/>
</dbReference>
<proteinExistence type="inferred from homology"/>
<dbReference type="SUPFAM" id="SSF143975">
    <property type="entry name" value="IlvD/EDD N-terminal domain-like"/>
    <property type="match status" value="1"/>
</dbReference>
<dbReference type="GO" id="GO:0016836">
    <property type="term" value="F:hydro-lyase activity"/>
    <property type="evidence" value="ECO:0007669"/>
    <property type="project" value="UniProtKB-ARBA"/>
</dbReference>
<accession>A0A429XWB2</accession>
<dbReference type="NCBIfam" id="NF004784">
    <property type="entry name" value="PRK06131.1"/>
    <property type="match status" value="1"/>
</dbReference>
<dbReference type="Gene3D" id="3.50.30.80">
    <property type="entry name" value="IlvD/EDD C-terminal domain-like"/>
    <property type="match status" value="1"/>
</dbReference>
<dbReference type="InterPro" id="IPR056740">
    <property type="entry name" value="ILV_EDD_C"/>
</dbReference>
<dbReference type="GO" id="GO:0008652">
    <property type="term" value="P:amino acid biosynthetic process"/>
    <property type="evidence" value="ECO:0007669"/>
    <property type="project" value="UniProtKB-KW"/>
</dbReference>
<evidence type="ECO:0000256" key="5">
    <source>
        <dbReference type="ARBA" id="ARBA00023004"/>
    </source>
</evidence>
<dbReference type="FunFam" id="3.50.30.80:FF:000001">
    <property type="entry name" value="Dihydroxy-acid dehydratase"/>
    <property type="match status" value="1"/>
</dbReference>
<protein>
    <submittedName>
        <fullName evidence="11">Dihydroxy-acid dehydratase</fullName>
    </submittedName>
</protein>
<feature type="domain" description="Dihydroxy-acid/6-phosphogluconate dehydratase N-terminal" evidence="9">
    <location>
        <begin position="37"/>
        <end position="345"/>
    </location>
</feature>
<gene>
    <name evidence="11" type="ORF">D4T97_014770</name>
</gene>
<reference evidence="11" key="1">
    <citation type="submission" date="2018-12" db="EMBL/GenBank/DDBJ databases">
        <authorList>
            <person name="Sun L."/>
            <person name="Chen Z."/>
        </authorList>
    </citation>
    <scope>NUCLEOTIDE SEQUENCE [LARGE SCALE GENOMIC DNA]</scope>
    <source>
        <strain evidence="11">3-2-2</strain>
    </source>
</reference>
<dbReference type="InterPro" id="IPR037237">
    <property type="entry name" value="IlvD/EDD_N"/>
</dbReference>
<evidence type="ECO:0000313" key="12">
    <source>
        <dbReference type="Proteomes" id="UP000287156"/>
    </source>
</evidence>
<dbReference type="EMBL" id="QYTV02000007">
    <property type="protein sequence ID" value="RST72685.1"/>
    <property type="molecule type" value="Genomic_DNA"/>
</dbReference>
<keyword evidence="2" id="KW-0028">Amino-acid biosynthesis</keyword>
<evidence type="ECO:0000256" key="4">
    <source>
        <dbReference type="ARBA" id="ARBA00022723"/>
    </source>
</evidence>
<keyword evidence="6" id="KW-0411">Iron-sulfur</keyword>
<comment type="similarity">
    <text evidence="1">Belongs to the IlvD/Edd family.</text>
</comment>
<comment type="caution">
    <text evidence="11">The sequence shown here is derived from an EMBL/GenBank/DDBJ whole genome shotgun (WGS) entry which is preliminary data.</text>
</comment>
<dbReference type="Pfam" id="PF00920">
    <property type="entry name" value="ILVD_EDD_N"/>
    <property type="match status" value="1"/>
</dbReference>